<dbReference type="InParanoid" id="G5AAT2"/>
<proteinExistence type="predicted"/>
<dbReference type="KEGG" id="psoj:PHYSODRAFT_528927"/>
<gene>
    <name evidence="1" type="ORF">PHYSODRAFT_528927</name>
</gene>
<protein>
    <submittedName>
        <fullName evidence="1">Uncharacterized protein</fullName>
    </submittedName>
</protein>
<dbReference type="RefSeq" id="XP_009537277.1">
    <property type="nucleotide sequence ID" value="XM_009538982.1"/>
</dbReference>
<name>G5AAT2_PHYSP</name>
<dbReference type="GeneID" id="20661300"/>
<evidence type="ECO:0000313" key="1">
    <source>
        <dbReference type="EMBL" id="EGZ07711.1"/>
    </source>
</evidence>
<evidence type="ECO:0000313" key="2">
    <source>
        <dbReference type="Proteomes" id="UP000002640"/>
    </source>
</evidence>
<reference evidence="1 2" key="1">
    <citation type="journal article" date="2006" name="Science">
        <title>Phytophthora genome sequences uncover evolutionary origins and mechanisms of pathogenesis.</title>
        <authorList>
            <person name="Tyler B.M."/>
            <person name="Tripathy S."/>
            <person name="Zhang X."/>
            <person name="Dehal P."/>
            <person name="Jiang R.H."/>
            <person name="Aerts A."/>
            <person name="Arredondo F.D."/>
            <person name="Baxter L."/>
            <person name="Bensasson D."/>
            <person name="Beynon J.L."/>
            <person name="Chapman J."/>
            <person name="Damasceno C.M."/>
            <person name="Dorrance A.E."/>
            <person name="Dou D."/>
            <person name="Dickerman A.W."/>
            <person name="Dubchak I.L."/>
            <person name="Garbelotto M."/>
            <person name="Gijzen M."/>
            <person name="Gordon S.G."/>
            <person name="Govers F."/>
            <person name="Grunwald N.J."/>
            <person name="Huang W."/>
            <person name="Ivors K.L."/>
            <person name="Jones R.W."/>
            <person name="Kamoun S."/>
            <person name="Krampis K."/>
            <person name="Lamour K.H."/>
            <person name="Lee M.K."/>
            <person name="McDonald W.H."/>
            <person name="Medina M."/>
            <person name="Meijer H.J."/>
            <person name="Nordberg E.K."/>
            <person name="Maclean D.J."/>
            <person name="Ospina-Giraldo M.D."/>
            <person name="Morris P.F."/>
            <person name="Phuntumart V."/>
            <person name="Putnam N.H."/>
            <person name="Rash S."/>
            <person name="Rose J.K."/>
            <person name="Sakihama Y."/>
            <person name="Salamov A.A."/>
            <person name="Savidor A."/>
            <person name="Scheuring C.F."/>
            <person name="Smith B.M."/>
            <person name="Sobral B.W."/>
            <person name="Terry A."/>
            <person name="Torto-Alalibo T.A."/>
            <person name="Win J."/>
            <person name="Xu Z."/>
            <person name="Zhang H."/>
            <person name="Grigoriev I.V."/>
            <person name="Rokhsar D.S."/>
            <person name="Boore J.L."/>
        </authorList>
    </citation>
    <scope>NUCLEOTIDE SEQUENCE [LARGE SCALE GENOMIC DNA]</scope>
    <source>
        <strain evidence="1 2">P6497</strain>
    </source>
</reference>
<dbReference type="EMBL" id="JH159162">
    <property type="protein sequence ID" value="EGZ07711.1"/>
    <property type="molecule type" value="Genomic_DNA"/>
</dbReference>
<organism evidence="1 2">
    <name type="scientific">Phytophthora sojae (strain P6497)</name>
    <name type="common">Soybean stem and root rot agent</name>
    <name type="synonym">Phytophthora megasperma f. sp. glycines</name>
    <dbReference type="NCBI Taxonomy" id="1094619"/>
    <lineage>
        <taxon>Eukaryota</taxon>
        <taxon>Sar</taxon>
        <taxon>Stramenopiles</taxon>
        <taxon>Oomycota</taxon>
        <taxon>Peronosporomycetes</taxon>
        <taxon>Peronosporales</taxon>
        <taxon>Peronosporaceae</taxon>
        <taxon>Phytophthora</taxon>
    </lineage>
</organism>
<dbReference type="OMA" id="NEVHAAC"/>
<dbReference type="Proteomes" id="UP000002640">
    <property type="component" value="Unassembled WGS sequence"/>
</dbReference>
<accession>G5AAT2</accession>
<dbReference type="AlphaFoldDB" id="G5AAT2"/>
<keyword evidence="2" id="KW-1185">Reference proteome</keyword>
<sequence>MARKKVRRSAVVSDATFRILRLKKELQNNARVLKVVVDEVDMLRLCRSLGMAVSDESNRAAMHKFESGMFAPSKYDSDLARFMREKLAVGSDALHEEDQAEERQLKIGCLFGKQEEVKAQLERMGFWSRDCEENLPLHGQGVYCIKKTGEIDPQCCQYVVFAWINAGLFDPEVIRDTPAYILRFLIEASESSGPHWDSCSIAFQVQKQEEQSDDVSCGKLSKSSIPRWWGVPCHCRQKRGAINYKVGHRWRASAHH</sequence>